<keyword evidence="2" id="KW-0597">Phosphoprotein</keyword>
<evidence type="ECO:0000313" key="4">
    <source>
        <dbReference type="EMBL" id="EFE72598.2"/>
    </source>
</evidence>
<reference evidence="5" key="1">
    <citation type="submission" date="2008-12" db="EMBL/GenBank/DDBJ databases">
        <title>Annotation of Streptomyces ghanaensis ATCC 14672.</title>
        <authorList>
            <consortium name="The Broad Institute Genome Sequencing Platform"/>
            <consortium name="Broad Institute Microbial Sequencing Center"/>
            <person name="Fischbach M."/>
            <person name="Ward D."/>
            <person name="Young S."/>
            <person name="Kodira C.D."/>
            <person name="Zeng Q."/>
            <person name="Koehrsen M."/>
            <person name="Godfrey P."/>
            <person name="Alvarado L."/>
            <person name="Berlin A.M."/>
            <person name="Borenstein D."/>
            <person name="Chen Z."/>
            <person name="Engels R."/>
            <person name="Freedman E."/>
            <person name="Gellesch M."/>
            <person name="Goldberg J."/>
            <person name="Griggs A."/>
            <person name="Gujja S."/>
            <person name="Heiman D.I."/>
            <person name="Hepburn T.A."/>
            <person name="Howarth C."/>
            <person name="Jen D."/>
            <person name="Larson L."/>
            <person name="Lewis B."/>
            <person name="Mehta T."/>
            <person name="Park D."/>
            <person name="Pearson M."/>
            <person name="Roberts A."/>
            <person name="Saif S."/>
            <person name="Shea T.D."/>
            <person name="Shenoy N."/>
            <person name="Sisk P."/>
            <person name="Stolte C."/>
            <person name="Sykes S.N."/>
            <person name="Walk T."/>
            <person name="White J."/>
            <person name="Yandava C."/>
            <person name="Straight P."/>
            <person name="Clardy J."/>
            <person name="Hung D."/>
            <person name="Kolter R."/>
            <person name="Mekalanos J."/>
            <person name="Walker S."/>
            <person name="Walsh C.T."/>
            <person name="Wieland B.L.C."/>
            <person name="Ilzarbe M."/>
            <person name="Galagan J."/>
            <person name="Nusbaum C."/>
            <person name="Birren B."/>
        </authorList>
    </citation>
    <scope>NUCLEOTIDE SEQUENCE [LARGE SCALE GENOMIC DNA]</scope>
    <source>
        <strain evidence="5">ATCC 14672 / DSM 40746 / JCM 4963 / KCTC 9882 / NRRL B-12104 / FH 1290</strain>
    </source>
</reference>
<evidence type="ECO:0000256" key="1">
    <source>
        <dbReference type="ARBA" id="ARBA00022450"/>
    </source>
</evidence>
<dbReference type="eggNOG" id="ENOG5031UN3">
    <property type="taxonomic scope" value="Bacteria"/>
</dbReference>
<dbReference type="EMBL" id="DS999642">
    <property type="protein sequence ID" value="EFE72598.2"/>
    <property type="molecule type" value="Genomic_DNA"/>
</dbReference>
<evidence type="ECO:0000259" key="3">
    <source>
        <dbReference type="PROSITE" id="PS50075"/>
    </source>
</evidence>
<dbReference type="InterPro" id="IPR009081">
    <property type="entry name" value="PP-bd_ACP"/>
</dbReference>
<dbReference type="Gene3D" id="1.10.1200.10">
    <property type="entry name" value="ACP-like"/>
    <property type="match status" value="1"/>
</dbReference>
<evidence type="ECO:0000313" key="5">
    <source>
        <dbReference type="Proteomes" id="UP000003824"/>
    </source>
</evidence>
<feature type="domain" description="Carrier" evidence="3">
    <location>
        <begin position="15"/>
        <end position="99"/>
    </location>
</feature>
<accession>D6AAR3</accession>
<gene>
    <name evidence="4" type="ORF">SSFG_07833</name>
</gene>
<dbReference type="PROSITE" id="PS50075">
    <property type="entry name" value="CARRIER"/>
    <property type="match status" value="1"/>
</dbReference>
<protein>
    <submittedName>
        <fullName evidence="4">Predicted protein</fullName>
    </submittedName>
</protein>
<evidence type="ECO:0000256" key="2">
    <source>
        <dbReference type="ARBA" id="ARBA00022553"/>
    </source>
</evidence>
<dbReference type="InterPro" id="IPR006162">
    <property type="entry name" value="Ppantetheine_attach_site"/>
</dbReference>
<dbReference type="PROSITE" id="PS00012">
    <property type="entry name" value="PHOSPHOPANTETHEINE"/>
    <property type="match status" value="1"/>
</dbReference>
<dbReference type="InterPro" id="IPR036736">
    <property type="entry name" value="ACP-like_sf"/>
</dbReference>
<proteinExistence type="predicted"/>
<sequence>MEPPDGGGDVVPEDDMSELLLDRIADDVVAALETGLPPAGGHSRLYEDLGFDSLMLIELVHRLQERRPALGQLSLSDMANGTEDIGSLTDLLRGAAEEHAGSTRAEGDTA</sequence>
<name>D6AAR3_STRV1</name>
<dbReference type="SUPFAM" id="SSF47336">
    <property type="entry name" value="ACP-like"/>
    <property type="match status" value="1"/>
</dbReference>
<dbReference type="Proteomes" id="UP000003824">
    <property type="component" value="Unassembled WGS sequence"/>
</dbReference>
<keyword evidence="1" id="KW-0596">Phosphopantetheine</keyword>
<dbReference type="Pfam" id="PF00550">
    <property type="entry name" value="PP-binding"/>
    <property type="match status" value="1"/>
</dbReference>
<organism evidence="4 5">
    <name type="scientific">Streptomyces viridosporus (strain ATCC 14672 / DSM 40746 / JCM 4963 / KCTC 9882 / NRRL B-12104 / FH 1290)</name>
    <name type="common">Streptomyces ghanaensis</name>
    <dbReference type="NCBI Taxonomy" id="566461"/>
    <lineage>
        <taxon>Bacteria</taxon>
        <taxon>Bacillati</taxon>
        <taxon>Actinomycetota</taxon>
        <taxon>Actinomycetes</taxon>
        <taxon>Kitasatosporales</taxon>
        <taxon>Streptomycetaceae</taxon>
        <taxon>Streptomyces</taxon>
    </lineage>
</organism>
<dbReference type="AlphaFoldDB" id="D6AAR3"/>